<keyword evidence="3 8" id="KW-0479">Metal-binding</keyword>
<feature type="binding site" evidence="8">
    <location>
        <begin position="56"/>
        <end position="58"/>
    </location>
    <ligand>
        <name>S-adenosyl-L-methionine</name>
        <dbReference type="ChEBI" id="CHEBI:59789"/>
    </ligand>
</feature>
<comment type="cofactor">
    <cofactor evidence="8">
        <name>S-adenosyl-L-methionine</name>
        <dbReference type="ChEBI" id="CHEBI:59789"/>
    </cofactor>
    <text evidence="8">Binds 1 S-adenosyl-L-methionine per subunit.</text>
</comment>
<comment type="cofactor">
    <cofactor evidence="8">
        <name>Mg(2+)</name>
        <dbReference type="ChEBI" id="CHEBI:18420"/>
    </cofactor>
</comment>
<keyword evidence="2 8" id="KW-0949">S-adenosyl-L-methionine</keyword>
<dbReference type="GO" id="GO:0016840">
    <property type="term" value="F:carbon-nitrogen lyase activity"/>
    <property type="evidence" value="ECO:0007669"/>
    <property type="project" value="UniProtKB-UniRule"/>
</dbReference>
<proteinExistence type="inferred from homology"/>
<feature type="binding site" evidence="8">
    <location>
        <begin position="31"/>
        <end position="33"/>
    </location>
    <ligand>
        <name>substrate</name>
    </ligand>
</feature>
<evidence type="ECO:0000313" key="11">
    <source>
        <dbReference type="Proteomes" id="UP000478546"/>
    </source>
</evidence>
<evidence type="ECO:0000256" key="8">
    <source>
        <dbReference type="HAMAP-Rule" id="MF_00917"/>
    </source>
</evidence>
<keyword evidence="5 8" id="KW-0408">Iron</keyword>
<dbReference type="PROSITE" id="PS51918">
    <property type="entry name" value="RADICAL_SAM"/>
    <property type="match status" value="1"/>
</dbReference>
<feature type="binding site" evidence="8">
    <location>
        <position position="93"/>
    </location>
    <ligand>
        <name>S-adenosyl-L-methionine</name>
        <dbReference type="ChEBI" id="CHEBI:59789"/>
    </ligand>
</feature>
<organism evidence="10 11">
    <name type="scientific">Pontibacter fetidus</name>
    <dbReference type="NCBI Taxonomy" id="2700082"/>
    <lineage>
        <taxon>Bacteria</taxon>
        <taxon>Pseudomonadati</taxon>
        <taxon>Bacteroidota</taxon>
        <taxon>Cytophagia</taxon>
        <taxon>Cytophagales</taxon>
        <taxon>Hymenobacteraceae</taxon>
        <taxon>Pontibacter</taxon>
    </lineage>
</organism>
<dbReference type="Gene3D" id="3.20.20.70">
    <property type="entry name" value="Aldolase class I"/>
    <property type="match status" value="1"/>
</dbReference>
<dbReference type="GO" id="GO:1904047">
    <property type="term" value="F:S-adenosyl-L-methionine binding"/>
    <property type="evidence" value="ECO:0007669"/>
    <property type="project" value="UniProtKB-UniRule"/>
</dbReference>
<dbReference type="Proteomes" id="UP000478546">
    <property type="component" value="Unassembled WGS sequence"/>
</dbReference>
<feature type="binding site" evidence="8">
    <location>
        <position position="54"/>
    </location>
    <ligand>
        <name>[4Fe-4S] cluster</name>
        <dbReference type="ChEBI" id="CHEBI:49883"/>
        <note>4Fe-4S-S-AdoMet</note>
    </ligand>
</feature>
<comment type="pathway">
    <text evidence="8">Purine metabolism; 7-cyano-7-deazaguanine biosynthesis.</text>
</comment>
<keyword evidence="1 8" id="KW-0004">4Fe-4S</keyword>
<comment type="cofactor">
    <cofactor evidence="8">
        <name>[4Fe-4S] cluster</name>
        <dbReference type="ChEBI" id="CHEBI:49883"/>
    </cofactor>
    <text evidence="8">Binds 1 [4Fe-4S] cluster. The cluster is coordinated with 3 cysteines and an exchangeable S-adenosyl-L-methionine.</text>
</comment>
<evidence type="ECO:0000256" key="2">
    <source>
        <dbReference type="ARBA" id="ARBA00022691"/>
    </source>
</evidence>
<evidence type="ECO:0000256" key="1">
    <source>
        <dbReference type="ARBA" id="ARBA00022485"/>
    </source>
</evidence>
<evidence type="ECO:0000259" key="9">
    <source>
        <dbReference type="PROSITE" id="PS51918"/>
    </source>
</evidence>
<keyword evidence="8" id="KW-0671">Queuosine biosynthesis</keyword>
<dbReference type="AlphaFoldDB" id="A0A6B2H7Z1"/>
<evidence type="ECO:0000256" key="4">
    <source>
        <dbReference type="ARBA" id="ARBA00022842"/>
    </source>
</evidence>
<feature type="binding site" evidence="8">
    <location>
        <position position="57"/>
    </location>
    <ligand>
        <name>[4Fe-4S] cluster</name>
        <dbReference type="ChEBI" id="CHEBI:49883"/>
        <note>4Fe-4S-S-AdoMet</note>
    </ligand>
</feature>
<comment type="subunit">
    <text evidence="8">Homodimer.</text>
</comment>
<feature type="domain" description="Radical SAM core" evidence="9">
    <location>
        <begin position="37"/>
        <end position="217"/>
    </location>
</feature>
<dbReference type="InterPro" id="IPR013785">
    <property type="entry name" value="Aldolase_TIM"/>
</dbReference>
<dbReference type="GO" id="GO:0008616">
    <property type="term" value="P:tRNA queuosine(34) biosynthetic process"/>
    <property type="evidence" value="ECO:0007669"/>
    <property type="project" value="UniProtKB-UniRule"/>
</dbReference>
<feature type="binding site" evidence="8">
    <location>
        <position position="50"/>
    </location>
    <ligand>
        <name>[4Fe-4S] cluster</name>
        <dbReference type="ChEBI" id="CHEBI:49883"/>
        <note>4Fe-4S-S-AdoMet</note>
    </ligand>
</feature>
<reference evidence="10 11" key="1">
    <citation type="submission" date="2020-01" db="EMBL/GenBank/DDBJ databases">
        <authorList>
            <person name="Kim M.K."/>
        </authorList>
    </citation>
    <scope>NUCLEOTIDE SEQUENCE [LARGE SCALE GENOMIC DNA]</scope>
    <source>
        <strain evidence="10 11">BT213</strain>
    </source>
</reference>
<comment type="caution">
    <text evidence="10">The sequence shown here is derived from an EMBL/GenBank/DDBJ whole genome shotgun (WGS) entry which is preliminary data.</text>
</comment>
<dbReference type="InterPro" id="IPR058240">
    <property type="entry name" value="rSAM_sf"/>
</dbReference>
<protein>
    <recommendedName>
        <fullName evidence="8">7-carboxy-7-deazaguanine synthase</fullName>
        <shortName evidence="8">CDG synthase</shortName>
        <ecNumber evidence="8">4.3.99.3</ecNumber>
    </recommendedName>
    <alternativeName>
        <fullName evidence="8">Queuosine biosynthesis protein QueE</fullName>
    </alternativeName>
</protein>
<feature type="binding site" evidence="8">
    <location>
        <position position="46"/>
    </location>
    <ligand>
        <name>substrate</name>
    </ligand>
</feature>
<gene>
    <name evidence="8" type="primary">queE</name>
    <name evidence="10" type="ORF">GWO68_05950</name>
</gene>
<feature type="binding site" evidence="8">
    <location>
        <begin position="134"/>
        <end position="136"/>
    </location>
    <ligand>
        <name>S-adenosyl-L-methionine</name>
        <dbReference type="ChEBI" id="CHEBI:59789"/>
    </ligand>
</feature>
<feature type="binding site" evidence="8">
    <location>
        <position position="217"/>
    </location>
    <ligand>
        <name>substrate</name>
    </ligand>
</feature>
<keyword evidence="4 8" id="KW-0460">Magnesium</keyword>
<keyword evidence="7 8" id="KW-0456">Lyase</keyword>
<evidence type="ECO:0000313" key="10">
    <source>
        <dbReference type="EMBL" id="NDK55452.1"/>
    </source>
</evidence>
<dbReference type="InterPro" id="IPR007197">
    <property type="entry name" value="rSAM"/>
</dbReference>
<comment type="caution">
    <text evidence="8">Lacks conserved residue(s) required for the propagation of feature annotation.</text>
</comment>
<keyword evidence="6 8" id="KW-0411">Iron-sulfur</keyword>
<comment type="function">
    <text evidence="8">Catalyzes the complex heterocyclic radical-mediated conversion of 6-carboxy-5,6,7,8-tetrahydropterin (CPH4) to 7-carboxy-7-deazaguanine (CDG), a step common to the biosynthetic pathways of all 7-deazapurine-containing compounds.</text>
</comment>
<sequence length="217" mass="24322">MEVTTKYKTASIHQVPKDGSRLPLMEAFYTIQGEGGNTGTAAYFIRLGGCDVGCHWCDVKESWDAELHPLTPIEDIVQAAAPFPGKTVVVTGGEPLLYNLNPLTTQLQEQGIRTMIETSGAYPLSGDWDWICLSPKKFKAPDASVYPFADELKVIIFNKSDFAWAEEHAARVGEKTKLYLQPEWSKANQLMPLIVEYVKSNPKWRVSLQTHKYMDIP</sequence>
<name>A0A6B2H7Z1_9BACT</name>
<dbReference type="EMBL" id="JAAEAA010000006">
    <property type="protein sequence ID" value="NDK55452.1"/>
    <property type="molecule type" value="Genomic_DNA"/>
</dbReference>
<accession>A0A6B2H7Z1</accession>
<evidence type="ECO:0000256" key="6">
    <source>
        <dbReference type="ARBA" id="ARBA00023014"/>
    </source>
</evidence>
<dbReference type="PANTHER" id="PTHR42836:SF1">
    <property type="entry name" value="7-CARBOXY-7-DEAZAGUANINE SYNTHASE"/>
    <property type="match status" value="1"/>
</dbReference>
<dbReference type="EC" id="4.3.99.3" evidence="8"/>
<dbReference type="InterPro" id="IPR024924">
    <property type="entry name" value="7-CO-7-deazaguanine_synth-like"/>
</dbReference>
<dbReference type="SFLD" id="SFLDS00029">
    <property type="entry name" value="Radical_SAM"/>
    <property type="match status" value="1"/>
</dbReference>
<comment type="similarity">
    <text evidence="8">Belongs to the radical SAM superfamily. 7-carboxy-7-deazaguanine synthase family.</text>
</comment>
<evidence type="ECO:0000256" key="7">
    <source>
        <dbReference type="ARBA" id="ARBA00023239"/>
    </source>
</evidence>
<dbReference type="GO" id="GO:0051539">
    <property type="term" value="F:4 iron, 4 sulfur cluster binding"/>
    <property type="evidence" value="ECO:0007669"/>
    <property type="project" value="UniProtKB-UniRule"/>
</dbReference>
<evidence type="ECO:0000256" key="3">
    <source>
        <dbReference type="ARBA" id="ARBA00022723"/>
    </source>
</evidence>
<dbReference type="HAMAP" id="MF_00917">
    <property type="entry name" value="QueE"/>
    <property type="match status" value="1"/>
</dbReference>
<dbReference type="PIRSF" id="PIRSF000370">
    <property type="entry name" value="QueE"/>
    <property type="match status" value="1"/>
</dbReference>
<keyword evidence="11" id="KW-1185">Reference proteome</keyword>
<dbReference type="UniPathway" id="UPA00391"/>
<dbReference type="PANTHER" id="PTHR42836">
    <property type="entry name" value="7-CARBOXY-7-DEAZAGUANINE SYNTHASE"/>
    <property type="match status" value="1"/>
</dbReference>
<dbReference type="RefSeq" id="WP_162345516.1">
    <property type="nucleotide sequence ID" value="NZ_JAAEAA010000006.1"/>
</dbReference>
<dbReference type="SUPFAM" id="SSF102114">
    <property type="entry name" value="Radical SAM enzymes"/>
    <property type="match status" value="1"/>
</dbReference>
<evidence type="ECO:0000256" key="5">
    <source>
        <dbReference type="ARBA" id="ARBA00023004"/>
    </source>
</evidence>
<dbReference type="Pfam" id="PF04055">
    <property type="entry name" value="Radical_SAM"/>
    <property type="match status" value="1"/>
</dbReference>
<feature type="binding site" evidence="8">
    <location>
        <position position="91"/>
    </location>
    <ligand>
        <name>substrate</name>
    </ligand>
</feature>
<comment type="catalytic activity">
    <reaction evidence="8">
        <text>6-carboxy-5,6,7,8-tetrahydropterin + H(+) = 7-carboxy-7-carbaguanine + NH4(+)</text>
        <dbReference type="Rhea" id="RHEA:27974"/>
        <dbReference type="ChEBI" id="CHEBI:15378"/>
        <dbReference type="ChEBI" id="CHEBI:28938"/>
        <dbReference type="ChEBI" id="CHEBI:61032"/>
        <dbReference type="ChEBI" id="CHEBI:61036"/>
        <dbReference type="EC" id="4.3.99.3"/>
    </reaction>
</comment>
<dbReference type="GO" id="GO:0000287">
    <property type="term" value="F:magnesium ion binding"/>
    <property type="evidence" value="ECO:0007669"/>
    <property type="project" value="UniProtKB-UniRule"/>
</dbReference>